<keyword evidence="1" id="KW-0812">Transmembrane</keyword>
<keyword evidence="1" id="KW-0472">Membrane</keyword>
<evidence type="ECO:0000256" key="1">
    <source>
        <dbReference type="SAM" id="Phobius"/>
    </source>
</evidence>
<organism evidence="2">
    <name type="scientific">Anopheles triannulatus</name>
    <dbReference type="NCBI Taxonomy" id="58253"/>
    <lineage>
        <taxon>Eukaryota</taxon>
        <taxon>Metazoa</taxon>
        <taxon>Ecdysozoa</taxon>
        <taxon>Arthropoda</taxon>
        <taxon>Hexapoda</taxon>
        <taxon>Insecta</taxon>
        <taxon>Pterygota</taxon>
        <taxon>Neoptera</taxon>
        <taxon>Endopterygota</taxon>
        <taxon>Diptera</taxon>
        <taxon>Nematocera</taxon>
        <taxon>Culicoidea</taxon>
        <taxon>Culicidae</taxon>
        <taxon>Anophelinae</taxon>
        <taxon>Anopheles</taxon>
    </lineage>
</organism>
<name>A0A2M4A066_9DIPT</name>
<reference evidence="2" key="1">
    <citation type="submission" date="2018-01" db="EMBL/GenBank/DDBJ databases">
        <title>An insight into the sialome of Amazonian anophelines.</title>
        <authorList>
            <person name="Ribeiro J.M."/>
            <person name="Scarpassa V."/>
            <person name="Calvo E."/>
        </authorList>
    </citation>
    <scope>NUCLEOTIDE SEQUENCE</scope>
    <source>
        <tissue evidence="2">Salivary glands</tissue>
    </source>
</reference>
<dbReference type="AlphaFoldDB" id="A0A2M4A066"/>
<evidence type="ECO:0000313" key="2">
    <source>
        <dbReference type="EMBL" id="MBW34139.1"/>
    </source>
</evidence>
<feature type="transmembrane region" description="Helical" evidence="1">
    <location>
        <begin position="35"/>
        <end position="57"/>
    </location>
</feature>
<proteinExistence type="predicted"/>
<accession>A0A2M4A066</accession>
<sequence length="163" mass="18146">MVLPVVGQRLVELAVLFLRDIVGVARPDRLRLVQFLVLGVLHLHRLLLLVLLVFIILSVLQLWLIVLLVLLLLLFLLVILGLVVAHLLLALLLHQQLDRIADELRVLVDDLLDLALLQVLQLVLLDVQHNLGSAAKRLSAIGAHGERTSGRRLPHVLLVVVVL</sequence>
<keyword evidence="1" id="KW-1133">Transmembrane helix</keyword>
<protein>
    <submittedName>
        <fullName evidence="2">Uncharacterized protein</fullName>
    </submittedName>
</protein>
<feature type="transmembrane region" description="Helical" evidence="1">
    <location>
        <begin position="63"/>
        <end position="93"/>
    </location>
</feature>
<dbReference type="EMBL" id="GGFK01000818">
    <property type="protein sequence ID" value="MBW34139.1"/>
    <property type="molecule type" value="Transcribed_RNA"/>
</dbReference>